<gene>
    <name evidence="1" type="ORF">MGAL_10B005278</name>
</gene>
<sequence>MADAPWTERNCSISIFSNSRCGFSNYFPSEHNLITISSCNININSHLQSLQLSKTCIPSEGHLIFFRLGIFTLFCDYTICPHHRATLGIRWRRSVACSHPNHKGKTKPDRGVTPIVSRHLLISTGQLVPVGSGICRTCRGGIPNLDSMSFEDNDVHHKEQPFGGFEQVSTSASSAKEEFDPEQSKTVNTIQNRKRIKLEDTSIETHTCKTSRVLSDDESEQTIKLMSKTNPPKTVRGLNAHEEYSSRSKVRPFKMIQIKTQNLPTHLNFQADHYIPDEVRNDLLASIDVAEAKILEWKSHIVRGVNQDLARILLLEELKDGECLIIMD</sequence>
<dbReference type="Proteomes" id="UP000596742">
    <property type="component" value="Unassembled WGS sequence"/>
</dbReference>
<evidence type="ECO:0000313" key="2">
    <source>
        <dbReference type="Proteomes" id="UP000596742"/>
    </source>
</evidence>
<reference evidence="1" key="1">
    <citation type="submission" date="2018-11" db="EMBL/GenBank/DDBJ databases">
        <authorList>
            <person name="Alioto T."/>
            <person name="Alioto T."/>
        </authorList>
    </citation>
    <scope>NUCLEOTIDE SEQUENCE</scope>
</reference>
<proteinExistence type="predicted"/>
<dbReference type="OrthoDB" id="6152955at2759"/>
<dbReference type="EMBL" id="UYJE01005527">
    <property type="protein sequence ID" value="VDI38006.1"/>
    <property type="molecule type" value="Genomic_DNA"/>
</dbReference>
<name>A0A8B6EPL4_MYTGA</name>
<organism evidence="1 2">
    <name type="scientific">Mytilus galloprovincialis</name>
    <name type="common">Mediterranean mussel</name>
    <dbReference type="NCBI Taxonomy" id="29158"/>
    <lineage>
        <taxon>Eukaryota</taxon>
        <taxon>Metazoa</taxon>
        <taxon>Spiralia</taxon>
        <taxon>Lophotrochozoa</taxon>
        <taxon>Mollusca</taxon>
        <taxon>Bivalvia</taxon>
        <taxon>Autobranchia</taxon>
        <taxon>Pteriomorphia</taxon>
        <taxon>Mytilida</taxon>
        <taxon>Mytiloidea</taxon>
        <taxon>Mytilidae</taxon>
        <taxon>Mytilinae</taxon>
        <taxon>Mytilus</taxon>
    </lineage>
</organism>
<dbReference type="AlphaFoldDB" id="A0A8B6EPL4"/>
<accession>A0A8B6EPL4</accession>
<protein>
    <submittedName>
        <fullName evidence="1">Uncharacterized protein</fullName>
    </submittedName>
</protein>
<evidence type="ECO:0000313" key="1">
    <source>
        <dbReference type="EMBL" id="VDI38006.1"/>
    </source>
</evidence>
<keyword evidence="2" id="KW-1185">Reference proteome</keyword>
<comment type="caution">
    <text evidence="1">The sequence shown here is derived from an EMBL/GenBank/DDBJ whole genome shotgun (WGS) entry which is preliminary data.</text>
</comment>